<sequence>MTAVMYAVVIAALLSGCEEQPEKPPAKETTPEVTSEQPAARARGLEITLGDHATPALEALVAECHVPSPEELAIISVLSREGAPVEDAAPALGVALPEDDFARGKAKKELEEKLAAHKKELGAKVLCLRLEVGVERYDFDRERFALKEDNAFAVVADLTENATTQRERLSLERGVELGDSPWPAMLVAVLPGKHISASKKDA</sequence>
<dbReference type="EMBL" id="CAJHUC010001370">
    <property type="protein sequence ID" value="CAD7700875.1"/>
    <property type="molecule type" value="Genomic_DNA"/>
</dbReference>
<dbReference type="Proteomes" id="UP000708148">
    <property type="component" value="Unassembled WGS sequence"/>
</dbReference>
<organism evidence="3 4">
    <name type="scientific">Ostreobium quekettii</name>
    <dbReference type="NCBI Taxonomy" id="121088"/>
    <lineage>
        <taxon>Eukaryota</taxon>
        <taxon>Viridiplantae</taxon>
        <taxon>Chlorophyta</taxon>
        <taxon>core chlorophytes</taxon>
        <taxon>Ulvophyceae</taxon>
        <taxon>TCBD clade</taxon>
        <taxon>Bryopsidales</taxon>
        <taxon>Ostreobineae</taxon>
        <taxon>Ostreobiaceae</taxon>
        <taxon>Ostreobium</taxon>
    </lineage>
</organism>
<feature type="signal peptide" evidence="2">
    <location>
        <begin position="1"/>
        <end position="19"/>
    </location>
</feature>
<keyword evidence="2" id="KW-0732">Signal</keyword>
<feature type="region of interest" description="Disordered" evidence="1">
    <location>
        <begin position="18"/>
        <end position="39"/>
    </location>
</feature>
<evidence type="ECO:0000313" key="4">
    <source>
        <dbReference type="Proteomes" id="UP000708148"/>
    </source>
</evidence>
<accession>A0A8S1J3U6</accession>
<evidence type="ECO:0008006" key="5">
    <source>
        <dbReference type="Google" id="ProtNLM"/>
    </source>
</evidence>
<protein>
    <recommendedName>
        <fullName evidence="5">Lipoprotein</fullName>
    </recommendedName>
</protein>
<feature type="chain" id="PRO_5035816076" description="Lipoprotein" evidence="2">
    <location>
        <begin position="20"/>
        <end position="202"/>
    </location>
</feature>
<dbReference type="AlphaFoldDB" id="A0A8S1J3U6"/>
<comment type="caution">
    <text evidence="3">The sequence shown here is derived from an EMBL/GenBank/DDBJ whole genome shotgun (WGS) entry which is preliminary data.</text>
</comment>
<feature type="compositionally biased region" description="Basic and acidic residues" evidence="1">
    <location>
        <begin position="20"/>
        <end position="30"/>
    </location>
</feature>
<name>A0A8S1J3U6_9CHLO</name>
<proteinExistence type="predicted"/>
<evidence type="ECO:0000313" key="3">
    <source>
        <dbReference type="EMBL" id="CAD7700875.1"/>
    </source>
</evidence>
<feature type="non-terminal residue" evidence="3">
    <location>
        <position position="202"/>
    </location>
</feature>
<evidence type="ECO:0000256" key="1">
    <source>
        <dbReference type="SAM" id="MobiDB-lite"/>
    </source>
</evidence>
<gene>
    <name evidence="3" type="ORF">OSTQU699_LOCUS6234</name>
</gene>
<reference evidence="3" key="1">
    <citation type="submission" date="2020-12" db="EMBL/GenBank/DDBJ databases">
        <authorList>
            <person name="Iha C."/>
        </authorList>
    </citation>
    <scope>NUCLEOTIDE SEQUENCE</scope>
</reference>
<keyword evidence="4" id="KW-1185">Reference proteome</keyword>
<evidence type="ECO:0000256" key="2">
    <source>
        <dbReference type="SAM" id="SignalP"/>
    </source>
</evidence>